<evidence type="ECO:0000256" key="3">
    <source>
        <dbReference type="ARBA" id="ARBA00022692"/>
    </source>
</evidence>
<proteinExistence type="predicted"/>
<evidence type="ECO:0000256" key="8">
    <source>
        <dbReference type="ARBA" id="ARBA00023228"/>
    </source>
</evidence>
<evidence type="ECO:0000256" key="6">
    <source>
        <dbReference type="ARBA" id="ARBA00023136"/>
    </source>
</evidence>
<keyword evidence="7" id="KW-0325">Glycoprotein</keyword>
<feature type="transmembrane region" description="Helical" evidence="9">
    <location>
        <begin position="245"/>
        <end position="265"/>
    </location>
</feature>
<evidence type="ECO:0008006" key="12">
    <source>
        <dbReference type="Google" id="ProtNLM"/>
    </source>
</evidence>
<feature type="transmembrane region" description="Helical" evidence="9">
    <location>
        <begin position="214"/>
        <end position="233"/>
    </location>
</feature>
<evidence type="ECO:0000256" key="2">
    <source>
        <dbReference type="ARBA" id="ARBA00022448"/>
    </source>
</evidence>
<dbReference type="SUPFAM" id="SSF103473">
    <property type="entry name" value="MFS general substrate transporter"/>
    <property type="match status" value="1"/>
</dbReference>
<protein>
    <recommendedName>
        <fullName evidence="12">Major facilitator superfamily (MFS) profile domain-containing protein</fullName>
    </recommendedName>
</protein>
<reference evidence="10 11" key="1">
    <citation type="journal article" date="2018" name="Nat. Ecol. Evol.">
        <title>Shark genomes provide insights into elasmobranch evolution and the origin of vertebrates.</title>
        <authorList>
            <person name="Hara Y"/>
            <person name="Yamaguchi K"/>
            <person name="Onimaru K"/>
            <person name="Kadota M"/>
            <person name="Koyanagi M"/>
            <person name="Keeley SD"/>
            <person name="Tatsumi K"/>
            <person name="Tanaka K"/>
            <person name="Motone F"/>
            <person name="Kageyama Y"/>
            <person name="Nozu R"/>
            <person name="Adachi N"/>
            <person name="Nishimura O"/>
            <person name="Nakagawa R"/>
            <person name="Tanegashima C"/>
            <person name="Kiyatake I"/>
            <person name="Matsumoto R"/>
            <person name="Murakumo K"/>
            <person name="Nishida K"/>
            <person name="Terakita A"/>
            <person name="Kuratani S"/>
            <person name="Sato K"/>
            <person name="Hyodo S Kuraku.S."/>
        </authorList>
    </citation>
    <scope>NUCLEOTIDE SEQUENCE [LARGE SCALE GENOMIC DNA]</scope>
</reference>
<keyword evidence="5 9" id="KW-1133">Transmembrane helix</keyword>
<accession>A0A401PIH9</accession>
<keyword evidence="8" id="KW-0458">Lysosome</keyword>
<dbReference type="GO" id="GO:0034486">
    <property type="term" value="P:vacuolar transmembrane transport"/>
    <property type="evidence" value="ECO:0007669"/>
    <property type="project" value="TreeGrafter"/>
</dbReference>
<keyword evidence="3 9" id="KW-0812">Transmembrane</keyword>
<comment type="subcellular location">
    <subcellularLocation>
        <location evidence="1">Lysosome membrane</location>
        <topology evidence="1">Multi-pass membrane protein</topology>
    </subcellularLocation>
</comment>
<feature type="transmembrane region" description="Helical" evidence="9">
    <location>
        <begin position="158"/>
        <end position="181"/>
    </location>
</feature>
<evidence type="ECO:0000256" key="5">
    <source>
        <dbReference type="ARBA" id="ARBA00022989"/>
    </source>
</evidence>
<evidence type="ECO:0000256" key="9">
    <source>
        <dbReference type="SAM" id="Phobius"/>
    </source>
</evidence>
<sequence length="318" mass="35228">MKRLFFVEPVIALYTLSGMVDVLLIQQYIYRRIWENETNSSYIENGSNFSCHQNHSDPVYIKQQVVQGISSHFFMYMALLQSVPGLIVTFILGTYSDHYGRRLSLLLPTVGAMLASLGILAIGMLLFAFSTFTLVEFGAAGLFTLYELNTPLCWNEILIGYGSAAGLITFLTSFLGVTLFSRYLQDPCIVLIGMWSFVGGMIMAIFATTTLRMFLVRLVSLLAVMPFPVLRSMMSKLVSSKDQGVLFACVACLENVGGTLSSTIFNNVYAATVEGFAGFSFLLAACLSLIPVCILCFLLCWKPQEEDYTGLTINEDRS</sequence>
<dbReference type="OrthoDB" id="3026777at2759"/>
<evidence type="ECO:0000256" key="7">
    <source>
        <dbReference type="ARBA" id="ARBA00023180"/>
    </source>
</evidence>
<dbReference type="PANTHER" id="PTHR23507:SF9">
    <property type="entry name" value="LYSOSOMAL PROTON-COUPLED STEROID CONJUGATE AND BILE ACID SYMPORTER SLC46A3"/>
    <property type="match status" value="1"/>
</dbReference>
<feature type="transmembrane region" description="Helical" evidence="9">
    <location>
        <begin position="277"/>
        <end position="301"/>
    </location>
</feature>
<dbReference type="PANTHER" id="PTHR23507">
    <property type="entry name" value="ZGC:174356"/>
    <property type="match status" value="1"/>
</dbReference>
<dbReference type="GO" id="GO:0015293">
    <property type="term" value="F:symporter activity"/>
    <property type="evidence" value="ECO:0007669"/>
    <property type="project" value="UniProtKB-KW"/>
</dbReference>
<organism evidence="10 11">
    <name type="scientific">Scyliorhinus torazame</name>
    <name type="common">Cloudy catshark</name>
    <name type="synonym">Catulus torazame</name>
    <dbReference type="NCBI Taxonomy" id="75743"/>
    <lineage>
        <taxon>Eukaryota</taxon>
        <taxon>Metazoa</taxon>
        <taxon>Chordata</taxon>
        <taxon>Craniata</taxon>
        <taxon>Vertebrata</taxon>
        <taxon>Chondrichthyes</taxon>
        <taxon>Elasmobranchii</taxon>
        <taxon>Galeomorphii</taxon>
        <taxon>Galeoidea</taxon>
        <taxon>Carcharhiniformes</taxon>
        <taxon>Scyliorhinidae</taxon>
        <taxon>Scyliorhinus</taxon>
    </lineage>
</organism>
<evidence type="ECO:0000313" key="10">
    <source>
        <dbReference type="EMBL" id="GCB72936.1"/>
    </source>
</evidence>
<comment type="caution">
    <text evidence="10">The sequence shown here is derived from an EMBL/GenBank/DDBJ whole genome shotgun (WGS) entry which is preliminary data.</text>
</comment>
<dbReference type="EMBL" id="BFAA01002223">
    <property type="protein sequence ID" value="GCB72936.1"/>
    <property type="molecule type" value="Genomic_DNA"/>
</dbReference>
<keyword evidence="4" id="KW-0769">Symport</keyword>
<dbReference type="Gene3D" id="1.20.1250.20">
    <property type="entry name" value="MFS general substrate transporter like domains"/>
    <property type="match status" value="1"/>
</dbReference>
<keyword evidence="6 9" id="KW-0472">Membrane</keyword>
<keyword evidence="2" id="KW-0813">Transport</keyword>
<gene>
    <name evidence="10" type="ORF">scyTo_0006544</name>
</gene>
<evidence type="ECO:0000256" key="4">
    <source>
        <dbReference type="ARBA" id="ARBA00022847"/>
    </source>
</evidence>
<evidence type="ECO:0000313" key="11">
    <source>
        <dbReference type="Proteomes" id="UP000288216"/>
    </source>
</evidence>
<feature type="transmembrane region" description="Helical" evidence="9">
    <location>
        <begin position="105"/>
        <end position="129"/>
    </location>
</feature>
<evidence type="ECO:0000256" key="1">
    <source>
        <dbReference type="ARBA" id="ARBA00004155"/>
    </source>
</evidence>
<name>A0A401PIH9_SCYTO</name>
<dbReference type="Proteomes" id="UP000288216">
    <property type="component" value="Unassembled WGS sequence"/>
</dbReference>
<keyword evidence="11" id="KW-1185">Reference proteome</keyword>
<dbReference type="STRING" id="75743.A0A401PIH9"/>
<dbReference type="InterPro" id="IPR036259">
    <property type="entry name" value="MFS_trans_sf"/>
</dbReference>
<dbReference type="GO" id="GO:0005765">
    <property type="term" value="C:lysosomal membrane"/>
    <property type="evidence" value="ECO:0007669"/>
    <property type="project" value="UniProtKB-SubCell"/>
</dbReference>
<feature type="transmembrane region" description="Helical" evidence="9">
    <location>
        <begin position="188"/>
        <end position="208"/>
    </location>
</feature>
<feature type="transmembrane region" description="Helical" evidence="9">
    <location>
        <begin position="73"/>
        <end position="93"/>
    </location>
</feature>
<dbReference type="AlphaFoldDB" id="A0A401PIH9"/>
<feature type="transmembrane region" description="Helical" evidence="9">
    <location>
        <begin position="12"/>
        <end position="30"/>
    </location>
</feature>
<dbReference type="OMA" id="DNTSRCA"/>